<feature type="compositionally biased region" description="Low complexity" evidence="3">
    <location>
        <begin position="16"/>
        <end position="50"/>
    </location>
</feature>
<name>A0A232LVX8_9EURO</name>
<dbReference type="SMART" id="SM00365">
    <property type="entry name" value="LRR_SD22"/>
    <property type="match status" value="4"/>
</dbReference>
<feature type="compositionally biased region" description="Basic and acidic residues" evidence="3">
    <location>
        <begin position="486"/>
        <end position="497"/>
    </location>
</feature>
<dbReference type="GO" id="GO:1902412">
    <property type="term" value="P:regulation of mitotic cytokinesis"/>
    <property type="evidence" value="ECO:0007669"/>
    <property type="project" value="TreeGrafter"/>
</dbReference>
<feature type="compositionally biased region" description="Basic residues" evidence="3">
    <location>
        <begin position="655"/>
        <end position="665"/>
    </location>
</feature>
<proteinExistence type="predicted"/>
<feature type="compositionally biased region" description="Acidic residues" evidence="3">
    <location>
        <begin position="347"/>
        <end position="386"/>
    </location>
</feature>
<dbReference type="SMART" id="SM00369">
    <property type="entry name" value="LRR_TYP"/>
    <property type="match status" value="6"/>
</dbReference>
<reference evidence="4 5" key="1">
    <citation type="journal article" date="2015" name="Environ. Microbiol.">
        <title>Metagenome sequence of Elaphomyces granulatus from sporocarp tissue reveals Ascomycota ectomycorrhizal fingerprints of genome expansion and a Proteobacteria-rich microbiome.</title>
        <authorList>
            <person name="Quandt C.A."/>
            <person name="Kohler A."/>
            <person name="Hesse C.N."/>
            <person name="Sharpton T.J."/>
            <person name="Martin F."/>
            <person name="Spatafora J.W."/>
        </authorList>
    </citation>
    <scope>NUCLEOTIDE SEQUENCE [LARGE SCALE GENOMIC DNA]</scope>
    <source>
        <strain evidence="4 5">OSC145934</strain>
    </source>
</reference>
<feature type="compositionally biased region" description="Basic and acidic residues" evidence="3">
    <location>
        <begin position="235"/>
        <end position="244"/>
    </location>
</feature>
<feature type="region of interest" description="Disordered" evidence="3">
    <location>
        <begin position="828"/>
        <end position="888"/>
    </location>
</feature>
<feature type="compositionally biased region" description="Low complexity" evidence="3">
    <location>
        <begin position="175"/>
        <end position="189"/>
    </location>
</feature>
<dbReference type="Proteomes" id="UP000243515">
    <property type="component" value="Unassembled WGS sequence"/>
</dbReference>
<feature type="compositionally biased region" description="Basic and acidic residues" evidence="3">
    <location>
        <begin position="1773"/>
        <end position="1784"/>
    </location>
</feature>
<dbReference type="InterPro" id="IPR003591">
    <property type="entry name" value="Leu-rich_rpt_typical-subtyp"/>
</dbReference>
<evidence type="ECO:0000313" key="4">
    <source>
        <dbReference type="EMBL" id="OXV07977.1"/>
    </source>
</evidence>
<dbReference type="SUPFAM" id="SSF52058">
    <property type="entry name" value="L domain-like"/>
    <property type="match status" value="2"/>
</dbReference>
<feature type="region of interest" description="Disordered" evidence="3">
    <location>
        <begin position="1035"/>
        <end position="1054"/>
    </location>
</feature>
<keyword evidence="2" id="KW-0677">Repeat</keyword>
<feature type="compositionally biased region" description="Basic and acidic residues" evidence="3">
    <location>
        <begin position="593"/>
        <end position="607"/>
    </location>
</feature>
<organism evidence="4 5">
    <name type="scientific">Elaphomyces granulatus</name>
    <dbReference type="NCBI Taxonomy" id="519963"/>
    <lineage>
        <taxon>Eukaryota</taxon>
        <taxon>Fungi</taxon>
        <taxon>Dikarya</taxon>
        <taxon>Ascomycota</taxon>
        <taxon>Pezizomycotina</taxon>
        <taxon>Eurotiomycetes</taxon>
        <taxon>Eurotiomycetidae</taxon>
        <taxon>Eurotiales</taxon>
        <taxon>Elaphomycetaceae</taxon>
        <taxon>Elaphomyces</taxon>
    </lineage>
</organism>
<feature type="compositionally biased region" description="Basic and acidic residues" evidence="3">
    <location>
        <begin position="701"/>
        <end position="717"/>
    </location>
</feature>
<gene>
    <name evidence="4" type="ORF">Egran_04259</name>
</gene>
<dbReference type="InterPro" id="IPR001611">
    <property type="entry name" value="Leu-rich_rpt"/>
</dbReference>
<feature type="compositionally biased region" description="Polar residues" evidence="3">
    <location>
        <begin position="1119"/>
        <end position="1152"/>
    </location>
</feature>
<feature type="compositionally biased region" description="Polar residues" evidence="3">
    <location>
        <begin position="639"/>
        <end position="652"/>
    </location>
</feature>
<evidence type="ECO:0000256" key="3">
    <source>
        <dbReference type="SAM" id="MobiDB-lite"/>
    </source>
</evidence>
<feature type="compositionally biased region" description="Basic and acidic residues" evidence="3">
    <location>
        <begin position="1035"/>
        <end position="1045"/>
    </location>
</feature>
<dbReference type="GO" id="GO:0061499">
    <property type="term" value="C:outer plaque of mitotic spindle pole body"/>
    <property type="evidence" value="ECO:0007669"/>
    <property type="project" value="TreeGrafter"/>
</dbReference>
<dbReference type="InterPro" id="IPR052574">
    <property type="entry name" value="CDIRP"/>
</dbReference>
<evidence type="ECO:0000256" key="2">
    <source>
        <dbReference type="ARBA" id="ARBA00022737"/>
    </source>
</evidence>
<feature type="region of interest" description="Disordered" evidence="3">
    <location>
        <begin position="1202"/>
        <end position="1284"/>
    </location>
</feature>
<protein>
    <submittedName>
        <fullName evidence="4">Uncharacterized protein</fullName>
    </submittedName>
</protein>
<keyword evidence="1" id="KW-0433">Leucine-rich repeat</keyword>
<feature type="compositionally biased region" description="Basic and acidic residues" evidence="3">
    <location>
        <begin position="744"/>
        <end position="755"/>
    </location>
</feature>
<dbReference type="PANTHER" id="PTHR47566:SF1">
    <property type="entry name" value="PROTEIN NUD1"/>
    <property type="match status" value="1"/>
</dbReference>
<feature type="region of interest" description="Disordered" evidence="3">
    <location>
        <begin position="1757"/>
        <end position="1835"/>
    </location>
</feature>
<dbReference type="Pfam" id="PF13855">
    <property type="entry name" value="LRR_8"/>
    <property type="match status" value="1"/>
</dbReference>
<dbReference type="PANTHER" id="PTHR47566">
    <property type="match status" value="1"/>
</dbReference>
<comment type="caution">
    <text evidence="4">The sequence shown here is derived from an EMBL/GenBank/DDBJ whole genome shotgun (WGS) entry which is preliminary data.</text>
</comment>
<feature type="region of interest" description="Disordered" evidence="3">
    <location>
        <begin position="1"/>
        <end position="511"/>
    </location>
</feature>
<evidence type="ECO:0000313" key="5">
    <source>
        <dbReference type="Proteomes" id="UP000243515"/>
    </source>
</evidence>
<dbReference type="EMBL" id="NPHW01004397">
    <property type="protein sequence ID" value="OXV07977.1"/>
    <property type="molecule type" value="Genomic_DNA"/>
</dbReference>
<dbReference type="GO" id="GO:0031028">
    <property type="term" value="P:septation initiation signaling"/>
    <property type="evidence" value="ECO:0007669"/>
    <property type="project" value="TreeGrafter"/>
</dbReference>
<feature type="compositionally biased region" description="Basic and acidic residues" evidence="3">
    <location>
        <begin position="869"/>
        <end position="887"/>
    </location>
</feature>
<dbReference type="GO" id="GO:0035591">
    <property type="term" value="F:signaling adaptor activity"/>
    <property type="evidence" value="ECO:0007669"/>
    <property type="project" value="TreeGrafter"/>
</dbReference>
<feature type="region of interest" description="Disordered" evidence="3">
    <location>
        <begin position="530"/>
        <end position="814"/>
    </location>
</feature>
<feature type="compositionally biased region" description="Basic and acidic residues" evidence="3">
    <location>
        <begin position="1095"/>
        <end position="1113"/>
    </location>
</feature>
<keyword evidence="5" id="KW-1185">Reference proteome</keyword>
<feature type="compositionally biased region" description="Polar residues" evidence="3">
    <location>
        <begin position="551"/>
        <end position="567"/>
    </location>
</feature>
<feature type="compositionally biased region" description="Basic and acidic residues" evidence="3">
    <location>
        <begin position="785"/>
        <end position="794"/>
    </location>
</feature>
<dbReference type="PROSITE" id="PS51450">
    <property type="entry name" value="LRR"/>
    <property type="match status" value="6"/>
</dbReference>
<feature type="compositionally biased region" description="Basic and acidic residues" evidence="3">
    <location>
        <begin position="1808"/>
        <end position="1819"/>
    </location>
</feature>
<feature type="compositionally biased region" description="Polar residues" evidence="3">
    <location>
        <begin position="1788"/>
        <end position="1797"/>
    </location>
</feature>
<feature type="region of interest" description="Disordered" evidence="3">
    <location>
        <begin position="1071"/>
        <end position="1163"/>
    </location>
</feature>
<accession>A0A232LVX8</accession>
<evidence type="ECO:0000256" key="1">
    <source>
        <dbReference type="ARBA" id="ARBA00022614"/>
    </source>
</evidence>
<feature type="compositionally biased region" description="Basic and acidic residues" evidence="3">
    <location>
        <begin position="207"/>
        <end position="224"/>
    </location>
</feature>
<dbReference type="OrthoDB" id="7451790at2759"/>
<dbReference type="Gene3D" id="3.80.10.10">
    <property type="entry name" value="Ribonuclease Inhibitor"/>
    <property type="match status" value="2"/>
</dbReference>
<dbReference type="InterPro" id="IPR032675">
    <property type="entry name" value="LRR_dom_sf"/>
</dbReference>
<feature type="compositionally biased region" description="Polar residues" evidence="3">
    <location>
        <begin position="1071"/>
        <end position="1087"/>
    </location>
</feature>
<sequence>MEKEPWLDALTDDWISQPASQSSSPRATSIHPSARPSRRSSLSRIPLPSHLTSQASPRSGDRRDRMAAQSPQTPIPAKSAGRWRVPQRQRGSVPDISSKTTERGKRSPPRTPSTISLQPEEPATVQIKPGKGDNGGATPEWRKRLVRGDMPANEQGDLFAPRGIESIFKPPPSGAAPAPQGSVPASSGPTESVGVVTGQGQESEEAMIAHETRTAGGKVREGESRPPAPSQGQATKEDKPRTAGEDDDGMEDVQSASPECHYSYEGLSDTDHRLRTVSGQEDLRNEGITPIFLSRNNTVDGRTTADILKSALKQLNGKREPSEPDLLDQTGTLQPSTERQEGKQEGQVDEEEDEHDEENEQDEQGEQDEQNEEDEQDEDPLLDDPILDGASQSLPADLSMGTPEVPSRALANFRRDGCSDEGSFQNRPPSPASDSLLPSQRPPSTPRANSKIRSSPPPPDVLSSPDSKVTSSSATRLASIMLSPTRDSDTNRTDTSRMKPSGSPLKLFGHHDTFTNNKLLRRMSQFEETLEGISEGDEPLSPMRGWRRQRGNSSLPNPGRGTTNELSGQPGPRPGSQDATDPRINRFGNGQLDDFHFPEIASHHAKEVPTVIEGQGRGRGLLQTRSQWSSSPEYRRQSIRPSKNLDSTPDNPSSRFRRLSSRRNAPRPAEPTVRPQDDTEVKFPRQSPAKESTPKRRRTSRRADDHRFHDHQEDHHTLAASVEGVDFIPRSLRQQDTAPPVGRPVEESLRVERPRTPSPTPRALPGRSSPSKSPPGKDPWTSLGKDQDDPDRLDTLPIGRNGTADDSRKGSITTQDFLNEATKIMSMIRAKGRPKTGLTSVEESEMTSPDGDRERSTEESTQENLSRPPSRDGVDLRKQRQQRELDPRVVSQLRKFEDQDDMDTFMGSSVLSLRLDRAGKVTTNVEDVGDQDGEEVQRSPQDIRIRENPFLLRKRKLFSTHSNEGPVNHDDGATVIHSLASFNSASGQSIPTSSSSSSNAKGIIQSDVISHLIPEKVNGMIYDRFNHTWIKRNASESRNRSKVDESADDPFQDIPDLSVDELEEMIRVQQFASPGRTQDTTLPAESQTKAHHSPSKVDKLDRSAFELRPRTRDGAASIPESSSVQSKVTRFTSSGPRPETRATSWGTETLTENLGRPSDDLKDEQCLKDAEFEMRLAEGRTATIPSQPPRAVTISFSSPLASHITYPGEEDDHSLGTEGQSSKPYGEDSPSPPDPVDDGQMTTQQDPDLFRQPRQKNSLPGQSRRRSLDGKPFTGRPISRIEEQNEDSVFELSLVRLEPAGPVVSTPTSNRPEMSLAHPPSAENYSFHLSPLADFTVHQIDDPVRLELSYIAQRTHPSSVRQVHGAFALAAEDLIKHITDTEPYEPYWEYLRCLNLRQKGLITLHKLNELCGRLEELDVSENDIGQLSGAPSSLRHLKIQRNCISNLTAWGHLINLQYLDITGNELDSLDGFSGLIHLRELRANNNRIQNIDGILDLNGLLSLKLRNNALTTVDFEGAELTRLSDIDMSNNKIIEVRNIEYLPALQSLDLSSNQINRIHSGPQRNLRSLKLSNNRLPTFDASGFPSLRLLYLDKNCLSTIDGLDKCYRLETLSVREQAPLRLDGAASHFDIDLNTLKDVRKLFLSSNRLAERVLSPSRPLLTLQLLDVASCALPSLPSHFGAKFPNLRVLNLNFNALSDVKELVGMNGLSRLTLVSNRIGKLRRFCQVLNRLGKTGTSGPSSVKTVDLRGNPLTVGFYPPPISGSGRGGGNNKRLESRPDHQIERGVQSETRSTTLANFGHCADIAGPEDRSDSDKDEGGGNDLEIDDPYTVPPADMEADLKYLSSLDESTKLRRMAVELMLYAGTGGAIQVLDGLALRPVLERRGADVDRVWGKLEELGVLKKSQSLRHD</sequence>